<reference evidence="4 5" key="1">
    <citation type="submission" date="2024-08" db="EMBL/GenBank/DDBJ databases">
        <title>Insights into the chromosomal genome structure of Flemingia macrophylla.</title>
        <authorList>
            <person name="Ding Y."/>
            <person name="Zhao Y."/>
            <person name="Bi W."/>
            <person name="Wu M."/>
            <person name="Zhao G."/>
            <person name="Gong Y."/>
            <person name="Li W."/>
            <person name="Zhang P."/>
        </authorList>
    </citation>
    <scope>NUCLEOTIDE SEQUENCE [LARGE SCALE GENOMIC DNA]</scope>
    <source>
        <strain evidence="4">DYQJB</strain>
        <tissue evidence="4">Leaf</tissue>
    </source>
</reference>
<feature type="transmembrane region" description="Helical" evidence="3">
    <location>
        <begin position="37"/>
        <end position="60"/>
    </location>
</feature>
<evidence type="ECO:0000313" key="4">
    <source>
        <dbReference type="EMBL" id="KAL2323017.1"/>
    </source>
</evidence>
<accession>A0ABD1LHM7</accession>
<evidence type="ECO:0000313" key="5">
    <source>
        <dbReference type="Proteomes" id="UP001603857"/>
    </source>
</evidence>
<protein>
    <recommendedName>
        <fullName evidence="6">Late embryogenesis abundant protein LEA-2 subgroup domain-containing protein</fullName>
    </recommendedName>
</protein>
<keyword evidence="3" id="KW-0812">Transmembrane</keyword>
<evidence type="ECO:0008006" key="6">
    <source>
        <dbReference type="Google" id="ProtNLM"/>
    </source>
</evidence>
<dbReference type="PANTHER" id="PTHR31415:SF104">
    <property type="entry name" value="PROTEIN, PUTATIVE-RELATED"/>
    <property type="match status" value="1"/>
</dbReference>
<dbReference type="AlphaFoldDB" id="A0ABD1LHM7"/>
<gene>
    <name evidence="4" type="ORF">Fmac_027396</name>
</gene>
<name>A0ABD1LHM7_9FABA</name>
<proteinExistence type="predicted"/>
<organism evidence="4 5">
    <name type="scientific">Flemingia macrophylla</name>
    <dbReference type="NCBI Taxonomy" id="520843"/>
    <lineage>
        <taxon>Eukaryota</taxon>
        <taxon>Viridiplantae</taxon>
        <taxon>Streptophyta</taxon>
        <taxon>Embryophyta</taxon>
        <taxon>Tracheophyta</taxon>
        <taxon>Spermatophyta</taxon>
        <taxon>Magnoliopsida</taxon>
        <taxon>eudicotyledons</taxon>
        <taxon>Gunneridae</taxon>
        <taxon>Pentapetalae</taxon>
        <taxon>rosids</taxon>
        <taxon>fabids</taxon>
        <taxon>Fabales</taxon>
        <taxon>Fabaceae</taxon>
        <taxon>Papilionoideae</taxon>
        <taxon>50 kb inversion clade</taxon>
        <taxon>NPAAA clade</taxon>
        <taxon>indigoferoid/millettioid clade</taxon>
        <taxon>Phaseoleae</taxon>
        <taxon>Flemingia</taxon>
    </lineage>
</organism>
<evidence type="ECO:0000256" key="2">
    <source>
        <dbReference type="ARBA" id="ARBA00023136"/>
    </source>
</evidence>
<evidence type="ECO:0000256" key="1">
    <source>
        <dbReference type="ARBA" id="ARBA00004370"/>
    </source>
</evidence>
<comment type="subcellular location">
    <subcellularLocation>
        <location evidence="1">Membrane</location>
    </subcellularLocation>
</comment>
<sequence length="222" mass="24853">MADKQPPPNAASSDPSVPPAEQPLRCGLGCCFCLFQIFWILLVCIIVLVVLVILVLYIVIQPRPFNFHVTEARLTQFNYTDDSNTLRYNLVLNFTAGNPNAKLNIYYDKVEGHMLYGGVRVASTDVVTRMTSFRQFENSTALMSGVFSGQSAVAFDASDFDGDQRNSVFHIDVRVYFRIRLRLSDFIAGNMKPRAKCGLRVPFRSNVTALTGFSPTKCNVDF</sequence>
<dbReference type="Proteomes" id="UP001603857">
    <property type="component" value="Unassembled WGS sequence"/>
</dbReference>
<comment type="caution">
    <text evidence="4">The sequence shown here is derived from an EMBL/GenBank/DDBJ whole genome shotgun (WGS) entry which is preliminary data.</text>
</comment>
<dbReference type="EMBL" id="JBGMDY010000009">
    <property type="protein sequence ID" value="KAL2323017.1"/>
    <property type="molecule type" value="Genomic_DNA"/>
</dbReference>
<dbReference type="InterPro" id="IPR044839">
    <property type="entry name" value="NDR1-like"/>
</dbReference>
<dbReference type="PANTHER" id="PTHR31415">
    <property type="entry name" value="OS05G0367900 PROTEIN"/>
    <property type="match status" value="1"/>
</dbReference>
<keyword evidence="2 3" id="KW-0472">Membrane</keyword>
<keyword evidence="3" id="KW-1133">Transmembrane helix</keyword>
<keyword evidence="5" id="KW-1185">Reference proteome</keyword>
<dbReference type="GO" id="GO:0016020">
    <property type="term" value="C:membrane"/>
    <property type="evidence" value="ECO:0007669"/>
    <property type="project" value="UniProtKB-SubCell"/>
</dbReference>
<evidence type="ECO:0000256" key="3">
    <source>
        <dbReference type="SAM" id="Phobius"/>
    </source>
</evidence>